<keyword evidence="3" id="KW-1185">Reference proteome</keyword>
<dbReference type="PANTHER" id="PTHR43798:SF5">
    <property type="entry name" value="MONOACYLGLYCEROL LIPASE ABHD6"/>
    <property type="match status" value="1"/>
</dbReference>
<protein>
    <submittedName>
        <fullName evidence="2">Alpha/beta hydrolase</fullName>
    </submittedName>
</protein>
<evidence type="ECO:0000313" key="2">
    <source>
        <dbReference type="EMBL" id="UXI68356.1"/>
    </source>
</evidence>
<dbReference type="InterPro" id="IPR029058">
    <property type="entry name" value="AB_hydrolase_fold"/>
</dbReference>
<sequence>MLQPARDVGASPATTPSPLPAVSRDPVRLAAELARREALFRRLKPDNAARIVFADPDHPRQTELAVVYLHGFSASQGEGEPQHRRLAVAFGANLVLNRFPGHGFDHGDAMQGLSAPALLARAAEALAMGLTLGRRVVLVGTSMGASLCTALAGTWPEHVAAVLAWSPGVKAFNEPLMRQLCLPGGVVEHDAATRIAHQNQYWSLRIHRDGYRSLAALFDEVMQPALFRRVIAPYYMACYYRDEANQDPSARVSAMLAMFDALVTPAAHKRMDCFPNGAHVIASPWRSDCAEEVFQASLAFLRDVVGLVPAGNPSGATS</sequence>
<organism evidence="2 3">
    <name type="scientific">Tahibacter amnicola</name>
    <dbReference type="NCBI Taxonomy" id="2976241"/>
    <lineage>
        <taxon>Bacteria</taxon>
        <taxon>Pseudomonadati</taxon>
        <taxon>Pseudomonadota</taxon>
        <taxon>Gammaproteobacteria</taxon>
        <taxon>Lysobacterales</taxon>
        <taxon>Rhodanobacteraceae</taxon>
        <taxon>Tahibacter</taxon>
    </lineage>
</organism>
<dbReference type="EMBL" id="CP104694">
    <property type="protein sequence ID" value="UXI68356.1"/>
    <property type="molecule type" value="Genomic_DNA"/>
</dbReference>
<gene>
    <name evidence="2" type="ORF">N4264_01510</name>
</gene>
<dbReference type="PANTHER" id="PTHR43798">
    <property type="entry name" value="MONOACYLGLYCEROL LIPASE"/>
    <property type="match status" value="1"/>
</dbReference>
<dbReference type="Gene3D" id="3.40.50.1820">
    <property type="entry name" value="alpha/beta hydrolase"/>
    <property type="match status" value="1"/>
</dbReference>
<keyword evidence="2" id="KW-0378">Hydrolase</keyword>
<accession>A0ABY6BFH9</accession>
<proteinExistence type="predicted"/>
<name>A0ABY6BFH9_9GAMM</name>
<dbReference type="RefSeq" id="WP_261695316.1">
    <property type="nucleotide sequence ID" value="NZ_CP104694.1"/>
</dbReference>
<evidence type="ECO:0000313" key="3">
    <source>
        <dbReference type="Proteomes" id="UP001064632"/>
    </source>
</evidence>
<reference evidence="2" key="1">
    <citation type="submission" date="2022-09" db="EMBL/GenBank/DDBJ databases">
        <title>Tahibacter sp. nov., isolated from a fresh water.</title>
        <authorList>
            <person name="Baek J.H."/>
            <person name="Lee J.K."/>
            <person name="Kim J.M."/>
            <person name="Jeon C.O."/>
        </authorList>
    </citation>
    <scope>NUCLEOTIDE SEQUENCE</scope>
    <source>
        <strain evidence="2">W38</strain>
    </source>
</reference>
<evidence type="ECO:0000256" key="1">
    <source>
        <dbReference type="SAM" id="MobiDB-lite"/>
    </source>
</evidence>
<dbReference type="Proteomes" id="UP001064632">
    <property type="component" value="Chromosome"/>
</dbReference>
<feature type="region of interest" description="Disordered" evidence="1">
    <location>
        <begin position="1"/>
        <end position="23"/>
    </location>
</feature>
<dbReference type="InterPro" id="IPR050266">
    <property type="entry name" value="AB_hydrolase_sf"/>
</dbReference>
<dbReference type="GO" id="GO:0016787">
    <property type="term" value="F:hydrolase activity"/>
    <property type="evidence" value="ECO:0007669"/>
    <property type="project" value="UniProtKB-KW"/>
</dbReference>
<dbReference type="SUPFAM" id="SSF53474">
    <property type="entry name" value="alpha/beta-Hydrolases"/>
    <property type="match status" value="1"/>
</dbReference>